<evidence type="ECO:0000313" key="3">
    <source>
        <dbReference type="Proteomes" id="UP000216498"/>
    </source>
</evidence>
<evidence type="ECO:0008006" key="4">
    <source>
        <dbReference type="Google" id="ProtNLM"/>
    </source>
</evidence>
<feature type="transmembrane region" description="Helical" evidence="1">
    <location>
        <begin position="339"/>
        <end position="358"/>
    </location>
</feature>
<proteinExistence type="predicted"/>
<feature type="transmembrane region" description="Helical" evidence="1">
    <location>
        <begin position="300"/>
        <end position="319"/>
    </location>
</feature>
<dbReference type="EMBL" id="NPMS01000013">
    <property type="protein sequence ID" value="OZU87212.1"/>
    <property type="molecule type" value="Genomic_DNA"/>
</dbReference>
<feature type="transmembrane region" description="Helical" evidence="1">
    <location>
        <begin position="120"/>
        <end position="140"/>
    </location>
</feature>
<feature type="transmembrane region" description="Helical" evidence="1">
    <location>
        <begin position="28"/>
        <end position="45"/>
    </location>
</feature>
<feature type="transmembrane region" description="Helical" evidence="1">
    <location>
        <begin position="50"/>
        <end position="66"/>
    </location>
</feature>
<dbReference type="OrthoDB" id="3171527at2"/>
<dbReference type="RefSeq" id="WP_094887296.1">
    <property type="nucleotide sequence ID" value="NZ_NPMS01000013.1"/>
</dbReference>
<gene>
    <name evidence="2" type="ORF">CIL03_18135</name>
</gene>
<feature type="transmembrane region" description="Helical" evidence="1">
    <location>
        <begin position="426"/>
        <end position="442"/>
    </location>
</feature>
<keyword evidence="1" id="KW-0472">Membrane</keyword>
<dbReference type="AlphaFoldDB" id="A0A265N599"/>
<feature type="transmembrane region" description="Helical" evidence="1">
    <location>
        <begin position="191"/>
        <end position="211"/>
    </location>
</feature>
<dbReference type="Proteomes" id="UP000216498">
    <property type="component" value="Unassembled WGS sequence"/>
</dbReference>
<organism evidence="2 3">
    <name type="scientific">Virgibacillus indicus</name>
    <dbReference type="NCBI Taxonomy" id="2024554"/>
    <lineage>
        <taxon>Bacteria</taxon>
        <taxon>Bacillati</taxon>
        <taxon>Bacillota</taxon>
        <taxon>Bacilli</taxon>
        <taxon>Bacillales</taxon>
        <taxon>Bacillaceae</taxon>
        <taxon>Virgibacillus</taxon>
    </lineage>
</organism>
<feature type="transmembrane region" description="Helical" evidence="1">
    <location>
        <begin position="259"/>
        <end position="279"/>
    </location>
</feature>
<keyword evidence="1" id="KW-1133">Transmembrane helix</keyword>
<feature type="transmembrane region" description="Helical" evidence="1">
    <location>
        <begin position="236"/>
        <end position="253"/>
    </location>
</feature>
<comment type="caution">
    <text evidence="2">The sequence shown here is derived from an EMBL/GenBank/DDBJ whole genome shotgun (WGS) entry which is preliminary data.</text>
</comment>
<keyword evidence="3" id="KW-1185">Reference proteome</keyword>
<evidence type="ECO:0000313" key="2">
    <source>
        <dbReference type="EMBL" id="OZU87212.1"/>
    </source>
</evidence>
<sequence length="444" mass="50342">MFRFIIFTAMCLLFIIQSLIMNDAVDAVFIIVCILAFGMAFWMLNKKNRLFTGFLFLAGMFVHFLYGNQGLHLFEGITQNLALLTIILLAPLISLPLKGEGILDSVISKLNEYKSDQRKIFYAVSFLMMMLAPILNMGALRIVHGFVDKLKIEPKLLSHAYYGGFTQAIIWSPFFASVGVVITIAEMPYMTYMPVGVTFAFIQFLAAIFLLRPAKSRTMALTLTETNDRAEIKRDFGLLISYILFLILFLILLEYVTKFPILLLVSINCLIIPFLWTLLRNKWGWMKDQIKLYKKQMTTSSNMEICLFLSAGLFGNALLHTPITSGLRNAITWASEGSVLLVFLFVVSFITLMAYFGIHQIIAVPLVFPLLLVPEVEVSLFSAAFMCIFSWMFSASLSPLNALNIIISQCVRDNGIRVAFSWNGKYFLILFILSCIYVLLLNQF</sequence>
<accession>A0A265N599</accession>
<keyword evidence="1" id="KW-0812">Transmembrane</keyword>
<reference evidence="2 3" key="1">
    <citation type="submission" date="2017-08" db="EMBL/GenBank/DDBJ databases">
        <title>Virgibacillus indicus sp. nov. and Virgibacillus profoundi sp. nov, two moderately halophilic bacteria isolated from marine sediment by using the Microfluidic Streak Plate.</title>
        <authorList>
            <person name="Xu B."/>
            <person name="Hu B."/>
            <person name="Wang J."/>
            <person name="Zhu Y."/>
            <person name="Huang L."/>
            <person name="Du W."/>
            <person name="Huang Y."/>
        </authorList>
    </citation>
    <scope>NUCLEOTIDE SEQUENCE [LARGE SCALE GENOMIC DNA]</scope>
    <source>
        <strain evidence="2 3">IO3-P2-C2</strain>
    </source>
</reference>
<evidence type="ECO:0000256" key="1">
    <source>
        <dbReference type="SAM" id="Phobius"/>
    </source>
</evidence>
<name>A0A265N599_9BACI</name>
<feature type="transmembrane region" description="Helical" evidence="1">
    <location>
        <begin position="370"/>
        <end position="393"/>
    </location>
</feature>
<feature type="transmembrane region" description="Helical" evidence="1">
    <location>
        <begin position="161"/>
        <end position="185"/>
    </location>
</feature>
<protein>
    <recommendedName>
        <fullName evidence="4">C4-dicarboxylate ABC transporter</fullName>
    </recommendedName>
</protein>